<dbReference type="Proteomes" id="UP001212160">
    <property type="component" value="Unassembled WGS sequence"/>
</dbReference>
<evidence type="ECO:0000313" key="2">
    <source>
        <dbReference type="Proteomes" id="UP001212160"/>
    </source>
</evidence>
<comment type="caution">
    <text evidence="1">The sequence shown here is derived from an EMBL/GenBank/DDBJ whole genome shotgun (WGS) entry which is preliminary data.</text>
</comment>
<dbReference type="AlphaFoldDB" id="A0AAW6DIX7"/>
<proteinExistence type="predicted"/>
<name>A0AAW6DIX7_MEDGN</name>
<dbReference type="RefSeq" id="WP_222847410.1">
    <property type="nucleotide sequence ID" value="NZ_AP031446.1"/>
</dbReference>
<reference evidence="1" key="1">
    <citation type="submission" date="2023-01" db="EMBL/GenBank/DDBJ databases">
        <title>Human gut microbiome strain richness.</title>
        <authorList>
            <person name="Chen-Liaw A."/>
        </authorList>
    </citation>
    <scope>NUCLEOTIDE SEQUENCE</scope>
    <source>
        <strain evidence="1">RTP21484st1_H11_RTP21484_190118</strain>
    </source>
</reference>
<sequence>MNIPFVVETVLHDGLLKYKFKNSKIRSITTKPGKSKGAIFAYRSKKSMIGGRGVVLTSEEAIHENQDTFTHWTPNVYRYGTYADENRSYTKGHSENNLRQINTFFIDFDIHTEKETISASDILTTAIDLS</sequence>
<organism evidence="1 2">
    <name type="scientific">Mediterraneibacter gnavus</name>
    <name type="common">Ruminococcus gnavus</name>
    <dbReference type="NCBI Taxonomy" id="33038"/>
    <lineage>
        <taxon>Bacteria</taxon>
        <taxon>Bacillati</taxon>
        <taxon>Bacillota</taxon>
        <taxon>Clostridia</taxon>
        <taxon>Lachnospirales</taxon>
        <taxon>Lachnospiraceae</taxon>
        <taxon>Mediterraneibacter</taxon>
    </lineage>
</organism>
<accession>A0AAW6DIX7</accession>
<gene>
    <name evidence="1" type="ORF">PNW85_17160</name>
</gene>
<protein>
    <submittedName>
        <fullName evidence="1">Uncharacterized protein</fullName>
    </submittedName>
</protein>
<evidence type="ECO:0000313" key="1">
    <source>
        <dbReference type="EMBL" id="MDB8688363.1"/>
    </source>
</evidence>
<dbReference type="EMBL" id="JAQMLA010000079">
    <property type="protein sequence ID" value="MDB8688363.1"/>
    <property type="molecule type" value="Genomic_DNA"/>
</dbReference>